<comment type="caution">
    <text evidence="1">The sequence shown here is derived from an EMBL/GenBank/DDBJ whole genome shotgun (WGS) entry which is preliminary data.</text>
</comment>
<organism evidence="1 2">
    <name type="scientific">Stylosanthes scabra</name>
    <dbReference type="NCBI Taxonomy" id="79078"/>
    <lineage>
        <taxon>Eukaryota</taxon>
        <taxon>Viridiplantae</taxon>
        <taxon>Streptophyta</taxon>
        <taxon>Embryophyta</taxon>
        <taxon>Tracheophyta</taxon>
        <taxon>Spermatophyta</taxon>
        <taxon>Magnoliopsida</taxon>
        <taxon>eudicotyledons</taxon>
        <taxon>Gunneridae</taxon>
        <taxon>Pentapetalae</taxon>
        <taxon>rosids</taxon>
        <taxon>fabids</taxon>
        <taxon>Fabales</taxon>
        <taxon>Fabaceae</taxon>
        <taxon>Papilionoideae</taxon>
        <taxon>50 kb inversion clade</taxon>
        <taxon>dalbergioids sensu lato</taxon>
        <taxon>Dalbergieae</taxon>
        <taxon>Pterocarpus clade</taxon>
        <taxon>Stylosanthes</taxon>
    </lineage>
</organism>
<evidence type="ECO:0000313" key="1">
    <source>
        <dbReference type="EMBL" id="MED6160041.1"/>
    </source>
</evidence>
<proteinExistence type="predicted"/>
<dbReference type="EMBL" id="JASCZI010121136">
    <property type="protein sequence ID" value="MED6160041.1"/>
    <property type="molecule type" value="Genomic_DNA"/>
</dbReference>
<sequence length="106" mass="11753">MSNKPSLEWAAAKRPGAKGLVSMSATWFLVEIGSSRIKPSYSQLFEEAADPPARVVMLSFVVVLKALIPRGLRRDILKEVSQGATKIPSRTWVVLLRKRKGKSVFD</sequence>
<gene>
    <name evidence="1" type="ORF">PIB30_047720</name>
</gene>
<reference evidence="1 2" key="1">
    <citation type="journal article" date="2023" name="Plants (Basel)">
        <title>Bridging the Gap: Combining Genomics and Transcriptomics Approaches to Understand Stylosanthes scabra, an Orphan Legume from the Brazilian Caatinga.</title>
        <authorList>
            <person name="Ferreira-Neto J.R.C."/>
            <person name="da Silva M.D."/>
            <person name="Binneck E."/>
            <person name="de Melo N.F."/>
            <person name="da Silva R.H."/>
            <person name="de Melo A.L.T.M."/>
            <person name="Pandolfi V."/>
            <person name="Bustamante F.O."/>
            <person name="Brasileiro-Vidal A.C."/>
            <person name="Benko-Iseppon A.M."/>
        </authorList>
    </citation>
    <scope>NUCLEOTIDE SEQUENCE [LARGE SCALE GENOMIC DNA]</scope>
    <source>
        <tissue evidence="1">Leaves</tissue>
    </source>
</reference>
<dbReference type="Proteomes" id="UP001341840">
    <property type="component" value="Unassembled WGS sequence"/>
</dbReference>
<evidence type="ECO:0000313" key="2">
    <source>
        <dbReference type="Proteomes" id="UP001341840"/>
    </source>
</evidence>
<protein>
    <submittedName>
        <fullName evidence="1">Uncharacterized protein</fullName>
    </submittedName>
</protein>
<accession>A0ABU6UG66</accession>
<name>A0ABU6UG66_9FABA</name>
<keyword evidence="2" id="KW-1185">Reference proteome</keyword>